<dbReference type="FunFam" id="2.60.40.10:FF:000002">
    <property type="entry name" value="Titin a"/>
    <property type="match status" value="1"/>
</dbReference>
<organism evidence="11 12">
    <name type="scientific">Erpetoichthys calabaricus</name>
    <name type="common">Rope fish</name>
    <name type="synonym">Calamoichthys calabaricus</name>
    <dbReference type="NCBI Taxonomy" id="27687"/>
    <lineage>
        <taxon>Eukaryota</taxon>
        <taxon>Metazoa</taxon>
        <taxon>Chordata</taxon>
        <taxon>Craniata</taxon>
        <taxon>Vertebrata</taxon>
        <taxon>Euteleostomi</taxon>
        <taxon>Actinopterygii</taxon>
        <taxon>Polypteriformes</taxon>
        <taxon>Polypteridae</taxon>
        <taxon>Erpetoichthys</taxon>
    </lineage>
</organism>
<dbReference type="InterPro" id="IPR003598">
    <property type="entry name" value="Ig_sub2"/>
</dbReference>
<dbReference type="Ensembl" id="ENSECRT00000012091.1">
    <property type="protein sequence ID" value="ENSECRP00000011896.1"/>
    <property type="gene ID" value="ENSECRG00000007905.1"/>
</dbReference>
<dbReference type="FunFam" id="2.60.40.10:FF:000003">
    <property type="entry name" value="Titin isoform E"/>
    <property type="match status" value="1"/>
</dbReference>
<evidence type="ECO:0000256" key="8">
    <source>
        <dbReference type="ARBA" id="ARBA00023319"/>
    </source>
</evidence>
<evidence type="ECO:0000259" key="9">
    <source>
        <dbReference type="PROSITE" id="PS50835"/>
    </source>
</evidence>
<dbReference type="InterPro" id="IPR013783">
    <property type="entry name" value="Ig-like_fold"/>
</dbReference>
<dbReference type="Pfam" id="PF07679">
    <property type="entry name" value="I-set"/>
    <property type="match status" value="4"/>
</dbReference>
<dbReference type="CDD" id="cd00063">
    <property type="entry name" value="FN3"/>
    <property type="match status" value="3"/>
</dbReference>
<reference evidence="11" key="2">
    <citation type="submission" date="2025-08" db="UniProtKB">
        <authorList>
            <consortium name="Ensembl"/>
        </authorList>
    </citation>
    <scope>IDENTIFICATION</scope>
</reference>
<comment type="subcellular location">
    <subcellularLocation>
        <location evidence="2">Cytoplasm</location>
    </subcellularLocation>
    <subcellularLocation>
        <location evidence="1">Nucleus</location>
    </subcellularLocation>
</comment>
<evidence type="ECO:0000256" key="5">
    <source>
        <dbReference type="ARBA" id="ARBA00022737"/>
    </source>
</evidence>
<protein>
    <recommendedName>
        <fullName evidence="13">Titin</fullName>
    </recommendedName>
</protein>
<keyword evidence="5" id="KW-0677">Repeat</keyword>
<dbReference type="PROSITE" id="PS50853">
    <property type="entry name" value="FN3"/>
    <property type="match status" value="3"/>
</dbReference>
<dbReference type="GeneTree" id="ENSGT01110000267173"/>
<dbReference type="FunFam" id="2.60.40.10:FF:000031">
    <property type="entry name" value="Myosin-binding protein C, slow type"/>
    <property type="match status" value="1"/>
</dbReference>
<dbReference type="FunFam" id="2.60.40.10:FF:000135">
    <property type="entry name" value="Titin a"/>
    <property type="match status" value="1"/>
</dbReference>
<evidence type="ECO:0000256" key="2">
    <source>
        <dbReference type="ARBA" id="ARBA00004496"/>
    </source>
</evidence>
<keyword evidence="4" id="KW-0963">Cytoplasm</keyword>
<feature type="domain" description="Ig-like" evidence="9">
    <location>
        <begin position="198"/>
        <end position="321"/>
    </location>
</feature>
<evidence type="ECO:0000256" key="7">
    <source>
        <dbReference type="ARBA" id="ARBA00023242"/>
    </source>
</evidence>
<dbReference type="InterPro" id="IPR036179">
    <property type="entry name" value="Ig-like_dom_sf"/>
</dbReference>
<accession>A0A8C4S3V2</accession>
<dbReference type="Pfam" id="PF00041">
    <property type="entry name" value="fn3"/>
    <property type="match status" value="3"/>
</dbReference>
<dbReference type="InterPro" id="IPR013098">
    <property type="entry name" value="Ig_I-set"/>
</dbReference>
<dbReference type="InterPro" id="IPR003599">
    <property type="entry name" value="Ig_sub"/>
</dbReference>
<dbReference type="AlphaFoldDB" id="A0A8C4S3V2"/>
<dbReference type="PRINTS" id="PR00014">
    <property type="entry name" value="FNTYPEIII"/>
</dbReference>
<keyword evidence="12" id="KW-1185">Reference proteome</keyword>
<evidence type="ECO:0000256" key="1">
    <source>
        <dbReference type="ARBA" id="ARBA00004123"/>
    </source>
</evidence>
<sequence>KDGSEIRKSKKYEIISKGVQRILVINKCVFDDEAEYECDARTAKTSGVLTVIGEFWLLFVPSPRPWPILHNEPSTYLFQRPLPVPGTAPVTHIYLLPVLYTNVWSMLDYDKYQHLLSALPTRLLNPNSRTSSFAEEEAVFTKNLSNVEGTETDSIKLICEVSKASAEVVWYKGDKELPEGGRFEYVMNGKVLPHLLCPLFIARPQNQEVLEGDKAEFVCSVSKEAFEVKWFKGSEELEIGDKYNIISDGKRRVKHTLIVRDCGLADEGEYTVIAGQDKSTAELIITEAPTDFTAHLQDQTVTEFEDAVFTCQLSKEKASVKWYKNGREIREGKVHRLQVCDIKPRDQGEYKIIAKDKDAKAKLDYENFTNLFHFGFICLKTESPEIMLDVKLLAGLTVKAGTKIELPATVKGKPEPKITWTKADLLLKADDRIKIESKPGQSTVTIADTKRGDSGPYIIEAVNSSGRATAKVDVNILDKPGPPAAFDITDITNESCFLTWNPPRDDGGSKVTNYIVERRAADSEVWHKLSSTIKETTYKAVNLTPLKEYIFRVFAENMYGIGEPAQHTPIVDVAKTSAFLNWTKPEHDGGAKIESYVIELLKSGTEDWVRVADGVPTTEHFLKGLMEKQEYSFRVRAINKAGESDPSEPSDPVLCKERLSKSLYLCQPQADYMSLRWSCSLDPPSPPRWLEVVNITKNTADLKWTPPERDGGSPITNYIVEKRDVRRKGWQVVDTTVKETTYTVTPLSEGSLYVFRVAAENAVGQSEYCELEDSYHSECAIFYLSSEKLSLPIPYRAVPTPKVAWHKDGKELKANDRVMLTSDHTAAHIEIGNCVHADAGHYTVTLENKLGSTTGTVNVKVIGK</sequence>
<comment type="similarity">
    <text evidence="3">Belongs to the protein kinase superfamily. CAMK Ser/Thr protein kinase family.</text>
</comment>
<dbReference type="InterPro" id="IPR007110">
    <property type="entry name" value="Ig-like_dom"/>
</dbReference>
<keyword evidence="6" id="KW-1015">Disulfide bond</keyword>
<dbReference type="PANTHER" id="PTHR13817">
    <property type="entry name" value="TITIN"/>
    <property type="match status" value="1"/>
</dbReference>
<dbReference type="SUPFAM" id="SSF48726">
    <property type="entry name" value="Immunoglobulin"/>
    <property type="match status" value="6"/>
</dbReference>
<feature type="domain" description="Fibronectin type-III" evidence="10">
    <location>
        <begin position="683"/>
        <end position="780"/>
    </location>
</feature>
<reference evidence="11" key="1">
    <citation type="submission" date="2021-06" db="EMBL/GenBank/DDBJ databases">
        <authorList>
            <consortium name="Wellcome Sanger Institute Data Sharing"/>
        </authorList>
    </citation>
    <scope>NUCLEOTIDE SEQUENCE [LARGE SCALE GENOMIC DNA]</scope>
</reference>
<dbReference type="FunFam" id="2.60.40.10:FF:000012">
    <property type="entry name" value="titin isoform X1"/>
    <property type="match status" value="1"/>
</dbReference>
<evidence type="ECO:0000256" key="6">
    <source>
        <dbReference type="ARBA" id="ARBA00023157"/>
    </source>
</evidence>
<evidence type="ECO:0000313" key="12">
    <source>
        <dbReference type="Proteomes" id="UP000694620"/>
    </source>
</evidence>
<dbReference type="SMART" id="SM00409">
    <property type="entry name" value="IG"/>
    <property type="match status" value="4"/>
</dbReference>
<evidence type="ECO:0000313" key="11">
    <source>
        <dbReference type="Ensembl" id="ENSECRP00000011896.1"/>
    </source>
</evidence>
<dbReference type="SMART" id="SM00060">
    <property type="entry name" value="FN3"/>
    <property type="match status" value="3"/>
</dbReference>
<name>A0A8C4S3V2_ERPCA</name>
<dbReference type="PROSITE" id="PS50835">
    <property type="entry name" value="IG_LIKE"/>
    <property type="match status" value="2"/>
</dbReference>
<dbReference type="SMART" id="SM00408">
    <property type="entry name" value="IGc2"/>
    <property type="match status" value="4"/>
</dbReference>
<evidence type="ECO:0000256" key="4">
    <source>
        <dbReference type="ARBA" id="ARBA00022490"/>
    </source>
</evidence>
<evidence type="ECO:0000259" key="10">
    <source>
        <dbReference type="PROSITE" id="PS50853"/>
    </source>
</evidence>
<keyword evidence="8" id="KW-0393">Immunoglobulin domain</keyword>
<reference evidence="11" key="3">
    <citation type="submission" date="2025-09" db="UniProtKB">
        <authorList>
            <consortium name="Ensembl"/>
        </authorList>
    </citation>
    <scope>IDENTIFICATION</scope>
</reference>
<feature type="domain" description="Fibronectin type-III" evidence="10">
    <location>
        <begin position="577"/>
        <end position="658"/>
    </location>
</feature>
<dbReference type="InterPro" id="IPR003961">
    <property type="entry name" value="FN3_dom"/>
</dbReference>
<dbReference type="PANTHER" id="PTHR13817:SF151">
    <property type="entry name" value="TITIN"/>
    <property type="match status" value="1"/>
</dbReference>
<dbReference type="Proteomes" id="UP000694620">
    <property type="component" value="Chromosome 8"/>
</dbReference>
<dbReference type="GO" id="GO:0005634">
    <property type="term" value="C:nucleus"/>
    <property type="evidence" value="ECO:0007669"/>
    <property type="project" value="UniProtKB-SubCell"/>
</dbReference>
<dbReference type="Gene3D" id="2.60.40.10">
    <property type="entry name" value="Immunoglobulins"/>
    <property type="match status" value="9"/>
</dbReference>
<evidence type="ECO:0008006" key="13">
    <source>
        <dbReference type="Google" id="ProtNLM"/>
    </source>
</evidence>
<dbReference type="InterPro" id="IPR036116">
    <property type="entry name" value="FN3_sf"/>
</dbReference>
<dbReference type="SUPFAM" id="SSF49265">
    <property type="entry name" value="Fibronectin type III"/>
    <property type="match status" value="2"/>
</dbReference>
<dbReference type="GO" id="GO:0005737">
    <property type="term" value="C:cytoplasm"/>
    <property type="evidence" value="ECO:0007669"/>
    <property type="project" value="UniProtKB-SubCell"/>
</dbReference>
<proteinExistence type="inferred from homology"/>
<feature type="domain" description="Ig-like" evidence="9">
    <location>
        <begin position="384"/>
        <end position="475"/>
    </location>
</feature>
<evidence type="ECO:0000256" key="3">
    <source>
        <dbReference type="ARBA" id="ARBA00006692"/>
    </source>
</evidence>
<dbReference type="FunFam" id="2.60.40.10:FF:000050">
    <property type="entry name" value="Titin isoform B"/>
    <property type="match status" value="2"/>
</dbReference>
<feature type="domain" description="Fibronectin type-III" evidence="10">
    <location>
        <begin position="482"/>
        <end position="576"/>
    </location>
</feature>
<dbReference type="InterPro" id="IPR050964">
    <property type="entry name" value="Striated_Muscle_Regulatory"/>
</dbReference>
<keyword evidence="7" id="KW-0539">Nucleus</keyword>